<keyword evidence="2" id="KW-1185">Reference proteome</keyword>
<dbReference type="AlphaFoldDB" id="A0A6A6RZX3"/>
<reference evidence="1" key="1">
    <citation type="journal article" date="2020" name="Stud. Mycol.">
        <title>101 Dothideomycetes genomes: a test case for predicting lifestyles and emergence of pathogens.</title>
        <authorList>
            <person name="Haridas S."/>
            <person name="Albert R."/>
            <person name="Binder M."/>
            <person name="Bloem J."/>
            <person name="Labutti K."/>
            <person name="Salamov A."/>
            <person name="Andreopoulos B."/>
            <person name="Baker S."/>
            <person name="Barry K."/>
            <person name="Bills G."/>
            <person name="Bluhm B."/>
            <person name="Cannon C."/>
            <person name="Castanera R."/>
            <person name="Culley D."/>
            <person name="Daum C."/>
            <person name="Ezra D."/>
            <person name="Gonzalez J."/>
            <person name="Henrissat B."/>
            <person name="Kuo A."/>
            <person name="Liang C."/>
            <person name="Lipzen A."/>
            <person name="Lutzoni F."/>
            <person name="Magnuson J."/>
            <person name="Mondo S."/>
            <person name="Nolan M."/>
            <person name="Ohm R."/>
            <person name="Pangilinan J."/>
            <person name="Park H.-J."/>
            <person name="Ramirez L."/>
            <person name="Alfaro M."/>
            <person name="Sun H."/>
            <person name="Tritt A."/>
            <person name="Yoshinaga Y."/>
            <person name="Zwiers L.-H."/>
            <person name="Turgeon B."/>
            <person name="Goodwin S."/>
            <person name="Spatafora J."/>
            <person name="Crous P."/>
            <person name="Grigoriev I."/>
        </authorList>
    </citation>
    <scope>NUCLEOTIDE SEQUENCE</scope>
    <source>
        <strain evidence="1">CBS 473.64</strain>
    </source>
</reference>
<proteinExistence type="predicted"/>
<accession>A0A6A6RZX3</accession>
<dbReference type="Proteomes" id="UP000799753">
    <property type="component" value="Unassembled WGS sequence"/>
</dbReference>
<evidence type="ECO:0000313" key="2">
    <source>
        <dbReference type="Proteomes" id="UP000799753"/>
    </source>
</evidence>
<protein>
    <submittedName>
        <fullName evidence="1">Uncharacterized protein</fullName>
    </submittedName>
</protein>
<name>A0A6A6RZX3_9PLEO</name>
<evidence type="ECO:0000313" key="1">
    <source>
        <dbReference type="EMBL" id="KAF2641116.1"/>
    </source>
</evidence>
<organism evidence="1 2">
    <name type="scientific">Massarina eburnea CBS 473.64</name>
    <dbReference type="NCBI Taxonomy" id="1395130"/>
    <lineage>
        <taxon>Eukaryota</taxon>
        <taxon>Fungi</taxon>
        <taxon>Dikarya</taxon>
        <taxon>Ascomycota</taxon>
        <taxon>Pezizomycotina</taxon>
        <taxon>Dothideomycetes</taxon>
        <taxon>Pleosporomycetidae</taxon>
        <taxon>Pleosporales</taxon>
        <taxon>Massarineae</taxon>
        <taxon>Massarinaceae</taxon>
        <taxon>Massarina</taxon>
    </lineage>
</organism>
<dbReference type="EMBL" id="MU006783">
    <property type="protein sequence ID" value="KAF2641116.1"/>
    <property type="molecule type" value="Genomic_DNA"/>
</dbReference>
<sequence length="102" mass="11672">MAYRDIQTIFSAFCLYIDTDSIRVQAFWEGGGEIGIPLEDVKMTPTAFQEKHEFGIRNSIVHIMTHQILGQFGKSRDCRVIVKPSKKRMYSRMIKSLSRSGA</sequence>
<gene>
    <name evidence="1" type="ORF">P280DRAFT_479554</name>
</gene>